<dbReference type="SUPFAM" id="SSF51905">
    <property type="entry name" value="FAD/NAD(P)-binding domain"/>
    <property type="match status" value="1"/>
</dbReference>
<protein>
    <recommendedName>
        <fullName evidence="6">Salicylate hydroxylase</fullName>
    </recommendedName>
</protein>
<dbReference type="EMBL" id="JANAWD010000033">
    <property type="protein sequence ID" value="KAJ3490085.1"/>
    <property type="molecule type" value="Genomic_DNA"/>
</dbReference>
<dbReference type="SUPFAM" id="SSF54373">
    <property type="entry name" value="FAD-linked reductases, C-terminal domain"/>
    <property type="match status" value="1"/>
</dbReference>
<gene>
    <name evidence="4" type="ORF">NLI96_g1673</name>
</gene>
<proteinExistence type="predicted"/>
<dbReference type="GO" id="GO:0016491">
    <property type="term" value="F:oxidoreductase activity"/>
    <property type="evidence" value="ECO:0007669"/>
    <property type="project" value="UniProtKB-KW"/>
</dbReference>
<dbReference type="PRINTS" id="PR00420">
    <property type="entry name" value="RNGMNOXGNASE"/>
</dbReference>
<evidence type="ECO:0008006" key="6">
    <source>
        <dbReference type="Google" id="ProtNLM"/>
    </source>
</evidence>
<keyword evidence="5" id="KW-1185">Reference proteome</keyword>
<evidence type="ECO:0000256" key="1">
    <source>
        <dbReference type="ARBA" id="ARBA00022630"/>
    </source>
</evidence>
<dbReference type="Gene3D" id="3.50.50.60">
    <property type="entry name" value="FAD/NAD(P)-binding domain"/>
    <property type="match status" value="1"/>
</dbReference>
<dbReference type="PANTHER" id="PTHR46720">
    <property type="entry name" value="HYDROXYLASE, PUTATIVE (AFU_ORTHOLOGUE AFUA_3G01460)-RELATED"/>
    <property type="match status" value="1"/>
</dbReference>
<sequence>MTVSNPQRLRVAIVGGGIAGLTLAIALSRNAPHLDVVVYEATSTFGAVGAGIGMWPRVWDALKGLGLCDTLDLHVDTSCSDARFHYRKSDQCDGIPFGVSEMPLRSIHRADFLDALLKSPPVSLKILFSKRLTRYTDIDGEQVTLYFTDGSIETCDVLLAADGIKSSVRQQMYHSLSLSAIVLDKPKESEIFHRCQQPTWTGQVAYRAMIPRRELQQRHPSHPSLHTPCIYSGKHKVRHIVDDFSSDSQMVNVVVLMSRPTMQDTSQATSGHSSTHTSTAELLRHFSGWESLVIDLLQMLKMPSRWVINTIESLPTYVSGRVGLLGDAAHAMTPHQASGAGQGIEVCQKSVEIKPVSYSPSDQDAFVLSSLLSLPEISSRTLPLALKVYDEIRRPFSQDILHKSVETGRLYFMQTGTMAEIPTGTPLRKALQKQADDIRGTFKWTNERDISQSAQLAVDLFRKRLHQQTPLERDL</sequence>
<evidence type="ECO:0000313" key="4">
    <source>
        <dbReference type="EMBL" id="KAJ3490085.1"/>
    </source>
</evidence>
<comment type="caution">
    <text evidence="4">The sequence shown here is derived from an EMBL/GenBank/DDBJ whole genome shotgun (WGS) entry which is preliminary data.</text>
</comment>
<accession>A0AAD5VAB7</accession>
<dbReference type="AlphaFoldDB" id="A0AAD5VAB7"/>
<dbReference type="InterPro" id="IPR036188">
    <property type="entry name" value="FAD/NAD-bd_sf"/>
</dbReference>
<dbReference type="GO" id="GO:0044550">
    <property type="term" value="P:secondary metabolite biosynthetic process"/>
    <property type="evidence" value="ECO:0007669"/>
    <property type="project" value="TreeGrafter"/>
</dbReference>
<organism evidence="4 5">
    <name type="scientific">Meripilus lineatus</name>
    <dbReference type="NCBI Taxonomy" id="2056292"/>
    <lineage>
        <taxon>Eukaryota</taxon>
        <taxon>Fungi</taxon>
        <taxon>Dikarya</taxon>
        <taxon>Basidiomycota</taxon>
        <taxon>Agaricomycotina</taxon>
        <taxon>Agaricomycetes</taxon>
        <taxon>Polyporales</taxon>
        <taxon>Meripilaceae</taxon>
        <taxon>Meripilus</taxon>
    </lineage>
</organism>
<keyword evidence="3" id="KW-0560">Oxidoreductase</keyword>
<evidence type="ECO:0000256" key="3">
    <source>
        <dbReference type="ARBA" id="ARBA00023002"/>
    </source>
</evidence>
<dbReference type="GO" id="GO:0071949">
    <property type="term" value="F:FAD binding"/>
    <property type="evidence" value="ECO:0007669"/>
    <property type="project" value="InterPro"/>
</dbReference>
<evidence type="ECO:0000256" key="2">
    <source>
        <dbReference type="ARBA" id="ARBA00022827"/>
    </source>
</evidence>
<name>A0AAD5VAB7_9APHY</name>
<keyword evidence="2" id="KW-0274">FAD</keyword>
<dbReference type="InterPro" id="IPR051104">
    <property type="entry name" value="FAD_monoxygenase"/>
</dbReference>
<dbReference type="Proteomes" id="UP001212997">
    <property type="component" value="Unassembled WGS sequence"/>
</dbReference>
<reference evidence="4" key="1">
    <citation type="submission" date="2022-07" db="EMBL/GenBank/DDBJ databases">
        <title>Genome Sequence of Physisporinus lineatus.</title>
        <authorList>
            <person name="Buettner E."/>
        </authorList>
    </citation>
    <scope>NUCLEOTIDE SEQUENCE</scope>
    <source>
        <strain evidence="4">VT162</strain>
    </source>
</reference>
<keyword evidence="1" id="KW-0285">Flavoprotein</keyword>
<evidence type="ECO:0000313" key="5">
    <source>
        <dbReference type="Proteomes" id="UP001212997"/>
    </source>
</evidence>
<dbReference type="Pfam" id="PF13450">
    <property type="entry name" value="NAD_binding_8"/>
    <property type="match status" value="1"/>
</dbReference>
<dbReference type="PANTHER" id="PTHR46720:SF3">
    <property type="entry name" value="FAD-BINDING DOMAIN-CONTAINING PROTEIN-RELATED"/>
    <property type="match status" value="1"/>
</dbReference>